<keyword evidence="2" id="KW-0812">Transmembrane</keyword>
<reference evidence="3" key="1">
    <citation type="journal article" date="2008" name="Nature">
        <title>The amphioxus genome and the evolution of the chordate karyotype.</title>
        <authorList>
            <consortium name="US DOE Joint Genome Institute (JGI-PGF)"/>
            <person name="Putnam N.H."/>
            <person name="Butts T."/>
            <person name="Ferrier D.E.K."/>
            <person name="Furlong R.F."/>
            <person name="Hellsten U."/>
            <person name="Kawashima T."/>
            <person name="Robinson-Rechavi M."/>
            <person name="Shoguchi E."/>
            <person name="Terry A."/>
            <person name="Yu J.-K."/>
            <person name="Benito-Gutierrez E.L."/>
            <person name="Dubchak I."/>
            <person name="Garcia-Fernandez J."/>
            <person name="Gibson-Brown J.J."/>
            <person name="Grigoriev I.V."/>
            <person name="Horton A.C."/>
            <person name="de Jong P.J."/>
            <person name="Jurka J."/>
            <person name="Kapitonov V.V."/>
            <person name="Kohara Y."/>
            <person name="Kuroki Y."/>
            <person name="Lindquist E."/>
            <person name="Lucas S."/>
            <person name="Osoegawa K."/>
            <person name="Pennacchio L.A."/>
            <person name="Salamov A.A."/>
            <person name="Satou Y."/>
            <person name="Sauka-Spengler T."/>
            <person name="Schmutz J."/>
            <person name="Shin-I T."/>
            <person name="Toyoda A."/>
            <person name="Bronner-Fraser M."/>
            <person name="Fujiyama A."/>
            <person name="Holland L.Z."/>
            <person name="Holland P.W.H."/>
            <person name="Satoh N."/>
            <person name="Rokhsar D.S."/>
        </authorList>
    </citation>
    <scope>NUCLEOTIDE SEQUENCE [LARGE SCALE GENOMIC DNA]</scope>
    <source>
        <strain evidence="3">S238N-H82</strain>
        <tissue evidence="3">Testes</tissue>
    </source>
</reference>
<evidence type="ECO:0000256" key="2">
    <source>
        <dbReference type="SAM" id="Phobius"/>
    </source>
</evidence>
<evidence type="ECO:0000256" key="1">
    <source>
        <dbReference type="SAM" id="MobiDB-lite"/>
    </source>
</evidence>
<dbReference type="AlphaFoldDB" id="C3ZYF4"/>
<name>C3ZYF4_BRAFL</name>
<dbReference type="EMBL" id="GG666728">
    <property type="protein sequence ID" value="EEN42428.1"/>
    <property type="molecule type" value="Genomic_DNA"/>
</dbReference>
<feature type="transmembrane region" description="Helical" evidence="2">
    <location>
        <begin position="154"/>
        <end position="173"/>
    </location>
</feature>
<feature type="region of interest" description="Disordered" evidence="1">
    <location>
        <begin position="1"/>
        <end position="57"/>
    </location>
</feature>
<protein>
    <submittedName>
        <fullName evidence="3">Uncharacterized protein</fullName>
    </submittedName>
</protein>
<gene>
    <name evidence="3" type="ORF">BRAFLDRAFT_107696</name>
</gene>
<evidence type="ECO:0000313" key="3">
    <source>
        <dbReference type="EMBL" id="EEN42428.1"/>
    </source>
</evidence>
<proteinExistence type="predicted"/>
<accession>C3ZYF4</accession>
<dbReference type="InParanoid" id="C3ZYF4"/>
<sequence>MAGRHQHTPGRPAGLAGRELPPVPPVAMARQPQQTPTWNPQAGRYISGEKGRQGKANAQQVTVGDNHVDAQEFINQLHGNPTYSSEGASDYEAIDDDDWCMRARDFLSCSRLFSGVKAIVVMATLTISLILIVMPFTTPRPDFDMSPLSKTAGAAEFPFTIFIQSVAVTVWLLQWSRFT</sequence>
<keyword evidence="2" id="KW-1133">Transmembrane helix</keyword>
<organism>
    <name type="scientific">Branchiostoma floridae</name>
    <name type="common">Florida lancelet</name>
    <name type="synonym">Amphioxus</name>
    <dbReference type="NCBI Taxonomy" id="7739"/>
    <lineage>
        <taxon>Eukaryota</taxon>
        <taxon>Metazoa</taxon>
        <taxon>Chordata</taxon>
        <taxon>Cephalochordata</taxon>
        <taxon>Leptocardii</taxon>
        <taxon>Amphioxiformes</taxon>
        <taxon>Branchiostomatidae</taxon>
        <taxon>Branchiostoma</taxon>
    </lineage>
</organism>
<feature type="transmembrane region" description="Helical" evidence="2">
    <location>
        <begin position="112"/>
        <end position="134"/>
    </location>
</feature>
<feature type="compositionally biased region" description="Polar residues" evidence="1">
    <location>
        <begin position="31"/>
        <end position="40"/>
    </location>
</feature>
<keyword evidence="2" id="KW-0472">Membrane</keyword>